<dbReference type="Proteomes" id="UP000257109">
    <property type="component" value="Unassembled WGS sequence"/>
</dbReference>
<feature type="domain" description="Reverse transcriptase Ty1/copia-type" evidence="1">
    <location>
        <begin position="23"/>
        <end position="118"/>
    </location>
</feature>
<dbReference type="CDD" id="cd09272">
    <property type="entry name" value="RNase_HI_RT_Ty1"/>
    <property type="match status" value="1"/>
</dbReference>
<dbReference type="PANTHER" id="PTHR11439">
    <property type="entry name" value="GAG-POL-RELATED RETROTRANSPOSON"/>
    <property type="match status" value="1"/>
</dbReference>
<reference evidence="2" key="1">
    <citation type="submission" date="2018-05" db="EMBL/GenBank/DDBJ databases">
        <title>Draft genome of Mucuna pruriens seed.</title>
        <authorList>
            <person name="Nnadi N.E."/>
            <person name="Vos R."/>
            <person name="Hasami M.H."/>
            <person name="Devisetty U.K."/>
            <person name="Aguiy J.C."/>
        </authorList>
    </citation>
    <scope>NUCLEOTIDE SEQUENCE [LARGE SCALE GENOMIC DNA]</scope>
    <source>
        <strain evidence="2">JCA_2017</strain>
    </source>
</reference>
<evidence type="ECO:0000313" key="3">
    <source>
        <dbReference type="Proteomes" id="UP000257109"/>
    </source>
</evidence>
<dbReference type="EMBL" id="QJKJ01001767">
    <property type="protein sequence ID" value="RDY06002.1"/>
    <property type="molecule type" value="Genomic_DNA"/>
</dbReference>
<protein>
    <submittedName>
        <fullName evidence="2">Copia protein</fullName>
    </submittedName>
</protein>
<dbReference type="AlphaFoldDB" id="A0A371HT94"/>
<evidence type="ECO:0000313" key="2">
    <source>
        <dbReference type="EMBL" id="RDY06002.1"/>
    </source>
</evidence>
<dbReference type="InterPro" id="IPR013103">
    <property type="entry name" value="RVT_2"/>
</dbReference>
<feature type="non-terminal residue" evidence="2">
    <location>
        <position position="1"/>
    </location>
</feature>
<name>A0A371HT94_MUCPR</name>
<proteinExistence type="predicted"/>
<keyword evidence="3" id="KW-1185">Reference proteome</keyword>
<dbReference type="PANTHER" id="PTHR11439:SF440">
    <property type="entry name" value="INTEGRASE CATALYTIC DOMAIN-CONTAINING PROTEIN"/>
    <property type="match status" value="1"/>
</dbReference>
<sequence length="306" mass="35796">MKRTRYAFSKRHCMDLNSLPEYCLEDFLSNKVKVNHTLFTKHSIDDKFTILLVCVDDMIVIGDNEIEKITLKEKLVTQFEIKELGKLKYFLGIEVSYSKQRIFVFQRKYVLNLLKETRKLGCKIQGYLLNRTIRLGVKKIDGILIYLSHIRSNIAYVVIVVKQFMHDPKERYLQAVIRILQYLKISLGKNCLFIKEGIISIEIYKDTDYALSIEENLVIWRSKKQDVVDQSSVEMKIIHDNLKVKYEGPIKLFCDNNLTISIAHNLVQHKIKHIEILDNELIVTTHVLTGFQVENVFTKGLPIARF</sequence>
<dbReference type="OrthoDB" id="128382at2759"/>
<dbReference type="Pfam" id="PF07727">
    <property type="entry name" value="RVT_2"/>
    <property type="match status" value="1"/>
</dbReference>
<gene>
    <name evidence="2" type="primary">GIP</name>
    <name evidence="2" type="ORF">CR513_10093</name>
</gene>
<dbReference type="InterPro" id="IPR043502">
    <property type="entry name" value="DNA/RNA_pol_sf"/>
</dbReference>
<evidence type="ECO:0000259" key="1">
    <source>
        <dbReference type="Pfam" id="PF07727"/>
    </source>
</evidence>
<organism evidence="2 3">
    <name type="scientific">Mucuna pruriens</name>
    <name type="common">Velvet bean</name>
    <name type="synonym">Dolichos pruriens</name>
    <dbReference type="NCBI Taxonomy" id="157652"/>
    <lineage>
        <taxon>Eukaryota</taxon>
        <taxon>Viridiplantae</taxon>
        <taxon>Streptophyta</taxon>
        <taxon>Embryophyta</taxon>
        <taxon>Tracheophyta</taxon>
        <taxon>Spermatophyta</taxon>
        <taxon>Magnoliopsida</taxon>
        <taxon>eudicotyledons</taxon>
        <taxon>Gunneridae</taxon>
        <taxon>Pentapetalae</taxon>
        <taxon>rosids</taxon>
        <taxon>fabids</taxon>
        <taxon>Fabales</taxon>
        <taxon>Fabaceae</taxon>
        <taxon>Papilionoideae</taxon>
        <taxon>50 kb inversion clade</taxon>
        <taxon>NPAAA clade</taxon>
        <taxon>indigoferoid/millettioid clade</taxon>
        <taxon>Phaseoleae</taxon>
        <taxon>Mucuna</taxon>
    </lineage>
</organism>
<dbReference type="SUPFAM" id="SSF56672">
    <property type="entry name" value="DNA/RNA polymerases"/>
    <property type="match status" value="1"/>
</dbReference>
<accession>A0A371HT94</accession>
<comment type="caution">
    <text evidence="2">The sequence shown here is derived from an EMBL/GenBank/DDBJ whole genome shotgun (WGS) entry which is preliminary data.</text>
</comment>